<feature type="transmembrane region" description="Helical" evidence="7">
    <location>
        <begin position="105"/>
        <end position="124"/>
    </location>
</feature>
<evidence type="ECO:0000256" key="3">
    <source>
        <dbReference type="ARBA" id="ARBA00022475"/>
    </source>
</evidence>
<evidence type="ECO:0000256" key="1">
    <source>
        <dbReference type="ARBA" id="ARBA00004651"/>
    </source>
</evidence>
<keyword evidence="6 7" id="KW-0472">Membrane</keyword>
<comment type="subcellular location">
    <subcellularLocation>
        <location evidence="1">Cell membrane</location>
        <topology evidence="1">Multi-pass membrane protein</topology>
    </subcellularLocation>
</comment>
<feature type="transmembrane region" description="Helical" evidence="7">
    <location>
        <begin position="47"/>
        <end position="66"/>
    </location>
</feature>
<name>A0ABV6GLY1_9BACI</name>
<evidence type="ECO:0000256" key="5">
    <source>
        <dbReference type="ARBA" id="ARBA00022989"/>
    </source>
</evidence>
<gene>
    <name evidence="8" type="ORF">ACFFIX_25570</name>
</gene>
<reference evidence="8 9" key="1">
    <citation type="submission" date="2024-09" db="EMBL/GenBank/DDBJ databases">
        <authorList>
            <person name="Sun Q."/>
            <person name="Mori K."/>
        </authorList>
    </citation>
    <scope>NUCLEOTIDE SEQUENCE [LARGE SCALE GENOMIC DNA]</scope>
    <source>
        <strain evidence="8 9">CCM 7228</strain>
    </source>
</reference>
<dbReference type="PANTHER" id="PTHR33452:SF1">
    <property type="entry name" value="INNER MEMBRANE PROTEIN YPHA-RELATED"/>
    <property type="match status" value="1"/>
</dbReference>
<organism evidence="8 9">
    <name type="scientific">Metabacillus herbersteinensis</name>
    <dbReference type="NCBI Taxonomy" id="283816"/>
    <lineage>
        <taxon>Bacteria</taxon>
        <taxon>Bacillati</taxon>
        <taxon>Bacillota</taxon>
        <taxon>Bacilli</taxon>
        <taxon>Bacillales</taxon>
        <taxon>Bacillaceae</taxon>
        <taxon>Metabacillus</taxon>
    </lineage>
</organism>
<evidence type="ECO:0000256" key="4">
    <source>
        <dbReference type="ARBA" id="ARBA00022692"/>
    </source>
</evidence>
<feature type="transmembrane region" description="Helical" evidence="7">
    <location>
        <begin position="73"/>
        <end position="93"/>
    </location>
</feature>
<keyword evidence="3" id="KW-1003">Cell membrane</keyword>
<protein>
    <submittedName>
        <fullName evidence="8">DoxX family protein</fullName>
    </submittedName>
</protein>
<keyword evidence="9" id="KW-1185">Reference proteome</keyword>
<dbReference type="RefSeq" id="WP_378939212.1">
    <property type="nucleotide sequence ID" value="NZ_JBHLVO010000043.1"/>
</dbReference>
<dbReference type="InterPro" id="IPR032808">
    <property type="entry name" value="DoxX"/>
</dbReference>
<proteinExistence type="inferred from homology"/>
<keyword evidence="5 7" id="KW-1133">Transmembrane helix</keyword>
<comment type="similarity">
    <text evidence="2">Belongs to the DoxX family.</text>
</comment>
<evidence type="ECO:0000313" key="9">
    <source>
        <dbReference type="Proteomes" id="UP001589854"/>
    </source>
</evidence>
<dbReference type="InterPro" id="IPR051907">
    <property type="entry name" value="DoxX-like_oxidoreductase"/>
</dbReference>
<dbReference type="EMBL" id="JBHLVO010000043">
    <property type="protein sequence ID" value="MFC0274700.1"/>
    <property type="molecule type" value="Genomic_DNA"/>
</dbReference>
<dbReference type="PANTHER" id="PTHR33452">
    <property type="entry name" value="OXIDOREDUCTASE CATD-RELATED"/>
    <property type="match status" value="1"/>
</dbReference>
<dbReference type="Pfam" id="PF07681">
    <property type="entry name" value="DoxX"/>
    <property type="match status" value="1"/>
</dbReference>
<feature type="transmembrane region" description="Helical" evidence="7">
    <location>
        <begin position="9"/>
        <end position="27"/>
    </location>
</feature>
<evidence type="ECO:0000313" key="8">
    <source>
        <dbReference type="EMBL" id="MFC0274700.1"/>
    </source>
</evidence>
<comment type="caution">
    <text evidence="8">The sequence shown here is derived from an EMBL/GenBank/DDBJ whole genome shotgun (WGS) entry which is preliminary data.</text>
</comment>
<keyword evidence="4 7" id="KW-0812">Transmembrane</keyword>
<dbReference type="Proteomes" id="UP001589854">
    <property type="component" value="Unassembled WGS sequence"/>
</dbReference>
<evidence type="ECO:0000256" key="6">
    <source>
        <dbReference type="ARBA" id="ARBA00023136"/>
    </source>
</evidence>
<sequence length="141" mass="15171">MNKEEIGNFLLRAILGVTFFMHGLSKFKGGLSNLAGWFESLGLPGFMAYAVGTIELIGGIALVLGLGTRIFSVLFILIMAGAIIFVKFGAGFLGNGEMAGFELDLVLLVIALHLLINGSRFFSLDSMLPTAKKKLNMEIIQ</sequence>
<accession>A0ABV6GLY1</accession>
<evidence type="ECO:0000256" key="2">
    <source>
        <dbReference type="ARBA" id="ARBA00006679"/>
    </source>
</evidence>
<evidence type="ECO:0000256" key="7">
    <source>
        <dbReference type="SAM" id="Phobius"/>
    </source>
</evidence>